<dbReference type="SUPFAM" id="SSF53706">
    <property type="entry name" value="Formate dehydrogenase/DMSO reductase, domains 1-3"/>
    <property type="match status" value="1"/>
</dbReference>
<evidence type="ECO:0000256" key="3">
    <source>
        <dbReference type="ARBA" id="ARBA00010312"/>
    </source>
</evidence>
<dbReference type="GO" id="GO:0030151">
    <property type="term" value="F:molybdenum ion binding"/>
    <property type="evidence" value="ECO:0007669"/>
    <property type="project" value="InterPro"/>
</dbReference>
<dbReference type="CDD" id="cd02787">
    <property type="entry name" value="MopB_CT_ydeP"/>
    <property type="match status" value="1"/>
</dbReference>
<comment type="cofactor">
    <cofactor evidence="2">
        <name>[4Fe-4S] cluster</name>
        <dbReference type="ChEBI" id="CHEBI:49883"/>
    </cofactor>
</comment>
<evidence type="ECO:0000256" key="6">
    <source>
        <dbReference type="ARBA" id="ARBA00022723"/>
    </source>
</evidence>
<reference evidence="12 13" key="1">
    <citation type="submission" date="2021-01" db="EMBL/GenBank/DDBJ databases">
        <title>Whole genome shotgun sequence of Catellatospora bangladeshensis NBRC 107357.</title>
        <authorList>
            <person name="Komaki H."/>
            <person name="Tamura T."/>
        </authorList>
    </citation>
    <scope>NUCLEOTIDE SEQUENCE [LARGE SCALE GENOMIC DNA]</scope>
    <source>
        <strain evidence="12 13">NBRC 107357</strain>
    </source>
</reference>
<dbReference type="InterPro" id="IPR037951">
    <property type="entry name" value="MopB_CT_YdeP"/>
</dbReference>
<organism evidence="12 13">
    <name type="scientific">Catellatospora bangladeshensis</name>
    <dbReference type="NCBI Taxonomy" id="310355"/>
    <lineage>
        <taxon>Bacteria</taxon>
        <taxon>Bacillati</taxon>
        <taxon>Actinomycetota</taxon>
        <taxon>Actinomycetes</taxon>
        <taxon>Micromonosporales</taxon>
        <taxon>Micromonosporaceae</taxon>
        <taxon>Catellatospora</taxon>
    </lineage>
</organism>
<evidence type="ECO:0000256" key="7">
    <source>
        <dbReference type="ARBA" id="ARBA00023002"/>
    </source>
</evidence>
<dbReference type="InterPro" id="IPR009010">
    <property type="entry name" value="Asp_de-COase-like_dom_sf"/>
</dbReference>
<evidence type="ECO:0000313" key="12">
    <source>
        <dbReference type="EMBL" id="GIF84750.1"/>
    </source>
</evidence>
<name>A0A8J3JT95_9ACTN</name>
<proteinExistence type="inferred from homology"/>
<feature type="domain" description="Molybdopterin dinucleotide-binding" evidence="11">
    <location>
        <begin position="643"/>
        <end position="748"/>
    </location>
</feature>
<dbReference type="PANTHER" id="PTHR43105:SF4">
    <property type="entry name" value="PROTEIN YDEP"/>
    <property type="match status" value="1"/>
</dbReference>
<gene>
    <name evidence="12" type="ORF">Cba03nite_60990</name>
</gene>
<evidence type="ECO:0000256" key="8">
    <source>
        <dbReference type="ARBA" id="ARBA00023004"/>
    </source>
</evidence>
<dbReference type="InterPro" id="IPR006656">
    <property type="entry name" value="Mopterin_OxRdtase"/>
</dbReference>
<keyword evidence="4" id="KW-0004">4Fe-4S</keyword>
<evidence type="ECO:0000313" key="13">
    <source>
        <dbReference type="Proteomes" id="UP000601223"/>
    </source>
</evidence>
<keyword evidence="8" id="KW-0408">Iron</keyword>
<evidence type="ECO:0000256" key="1">
    <source>
        <dbReference type="ARBA" id="ARBA00001942"/>
    </source>
</evidence>
<dbReference type="InterPro" id="IPR006657">
    <property type="entry name" value="MoPterin_dinucl-bd_dom"/>
</dbReference>
<keyword evidence="6" id="KW-0479">Metal-binding</keyword>
<accession>A0A8J3JT95</accession>
<dbReference type="GO" id="GO:0016020">
    <property type="term" value="C:membrane"/>
    <property type="evidence" value="ECO:0007669"/>
    <property type="project" value="TreeGrafter"/>
</dbReference>
<evidence type="ECO:0000256" key="2">
    <source>
        <dbReference type="ARBA" id="ARBA00001966"/>
    </source>
</evidence>
<dbReference type="RefSeq" id="WP_203753499.1">
    <property type="nucleotide sequence ID" value="NZ_BONF01000040.1"/>
</dbReference>
<evidence type="ECO:0000256" key="9">
    <source>
        <dbReference type="ARBA" id="ARBA00023014"/>
    </source>
</evidence>
<evidence type="ECO:0000259" key="11">
    <source>
        <dbReference type="Pfam" id="PF01568"/>
    </source>
</evidence>
<dbReference type="Proteomes" id="UP000601223">
    <property type="component" value="Unassembled WGS sequence"/>
</dbReference>
<evidence type="ECO:0000256" key="5">
    <source>
        <dbReference type="ARBA" id="ARBA00022505"/>
    </source>
</evidence>
<sequence>MAKKPPRDDVGDRNLTVRGPKAAAAGLPGVGHGLAAAVNQMGVRRTALTLVRVNQAGGFDCPGCAWPEPAPEHRAHAEFCENGAKAVAEEATLRRITPEFFARHSVADLADKSDYWLGQQGRLTTPMVKHPGATHFRPLGWAQAFALAAEHLRAIEPDEALFYTSGRTSNEAAFVYQLFARAYGTNNLPDCSNMCHESSGVALGATIGMGKGSVTLDDVHDAKLIVVVGQNPGTNHPRMLTALERAKQRGAKIISINPLPEAGLIRFKNPQKASGLVGSGTPLADLHLPVRVGGDLALFQAIGALLLAWGAVDESFVTAYTSGFEDYAAGLAQLDAELVARATGLSPAEIEAAARLFAESEATVVCWAMGLTQGRDAVATIQEIVNVQLLRGMIGKPGAGLCPVRGHSNVQGDRTMGIWHEPPTWLAGLGDRLSLTMPSRRGYDTVEAIRAMRDGHAKVFFAVGGNFAAATPDTDVTEAALRSCTLTAHVSTKLNRSHVVTSDEQTVLILPCLGRTERDVQAAGEQFVTVEDSMSNVHASRGRLDPASPQLLSEVAIVCALARAVLPESTVPWESYAQDYRSVRALIEQTVPGFDGFEAKVRTPAGFTLPHPPRDSRTFPTADGRARFTASPIQLLEVPEGRLLLQTVRSHDQYNTTIYGLDDRYRGVKAGRRVVFVNPDDLATLGLADGAMVDLISEWADGERRAPAFRVIAYPTVRGCAATYFPEANVLVPLDSTAAGSNTPTSKQIIVRLQPA</sequence>
<dbReference type="PANTHER" id="PTHR43105">
    <property type="entry name" value="RESPIRATORY NITRATE REDUCTASE"/>
    <property type="match status" value="1"/>
</dbReference>
<dbReference type="InterPro" id="IPR041953">
    <property type="entry name" value="YdeP_MopB"/>
</dbReference>
<dbReference type="GO" id="GO:0043546">
    <property type="term" value="F:molybdopterin cofactor binding"/>
    <property type="evidence" value="ECO:0007669"/>
    <property type="project" value="InterPro"/>
</dbReference>
<dbReference type="GO" id="GO:0008863">
    <property type="term" value="F:formate dehydrogenase (NAD+) activity"/>
    <property type="evidence" value="ECO:0007669"/>
    <property type="project" value="InterPro"/>
</dbReference>
<comment type="similarity">
    <text evidence="3">Belongs to the prokaryotic molybdopterin-containing oxidoreductase family.</text>
</comment>
<evidence type="ECO:0000256" key="4">
    <source>
        <dbReference type="ARBA" id="ARBA00022485"/>
    </source>
</evidence>
<dbReference type="Gene3D" id="3.40.228.10">
    <property type="entry name" value="Dimethylsulfoxide Reductase, domain 2"/>
    <property type="match status" value="1"/>
</dbReference>
<protein>
    <submittedName>
        <fullName evidence="12">Formate dehydrogenase subunit alpha</fullName>
    </submittedName>
</protein>
<comment type="caution">
    <text evidence="12">The sequence shown here is derived from an EMBL/GenBank/DDBJ whole genome shotgun (WGS) entry which is preliminary data.</text>
</comment>
<keyword evidence="13" id="KW-1185">Reference proteome</keyword>
<dbReference type="EMBL" id="BONF01000040">
    <property type="protein sequence ID" value="GIF84750.1"/>
    <property type="molecule type" value="Genomic_DNA"/>
</dbReference>
<feature type="domain" description="Molybdopterin oxidoreductase" evidence="10">
    <location>
        <begin position="122"/>
        <end position="486"/>
    </location>
</feature>
<dbReference type="CDD" id="cd02767">
    <property type="entry name" value="MopB_ydeP"/>
    <property type="match status" value="1"/>
</dbReference>
<comment type="cofactor">
    <cofactor evidence="1">
        <name>Mo-bis(molybdopterin guanine dinucleotide)</name>
        <dbReference type="ChEBI" id="CHEBI:60539"/>
    </cofactor>
</comment>
<dbReference type="NCBIfam" id="TIGR01701">
    <property type="entry name" value="Fdhalpha-like"/>
    <property type="match status" value="1"/>
</dbReference>
<keyword evidence="9" id="KW-0411">Iron-sulfur</keyword>
<keyword evidence="5" id="KW-0500">Molybdenum</keyword>
<dbReference type="SUPFAM" id="SSF50692">
    <property type="entry name" value="ADC-like"/>
    <property type="match status" value="1"/>
</dbReference>
<dbReference type="GO" id="GO:0051539">
    <property type="term" value="F:4 iron, 4 sulfur cluster binding"/>
    <property type="evidence" value="ECO:0007669"/>
    <property type="project" value="UniProtKB-KW"/>
</dbReference>
<dbReference type="InterPro" id="IPR010046">
    <property type="entry name" value="Mopterin_OxRdtse_a_bac"/>
</dbReference>
<dbReference type="AlphaFoldDB" id="A0A8J3JT95"/>
<dbReference type="Gene3D" id="3.40.50.740">
    <property type="match status" value="1"/>
</dbReference>
<dbReference type="Pfam" id="PF00384">
    <property type="entry name" value="Molybdopterin"/>
    <property type="match status" value="1"/>
</dbReference>
<dbReference type="InterPro" id="IPR050123">
    <property type="entry name" value="Prok_molybdopt-oxidoreductase"/>
</dbReference>
<evidence type="ECO:0000259" key="10">
    <source>
        <dbReference type="Pfam" id="PF00384"/>
    </source>
</evidence>
<dbReference type="PIRSF" id="PIRSF000144">
    <property type="entry name" value="CbbBc"/>
    <property type="match status" value="1"/>
</dbReference>
<keyword evidence="7" id="KW-0560">Oxidoreductase</keyword>
<dbReference type="Pfam" id="PF01568">
    <property type="entry name" value="Molydop_binding"/>
    <property type="match status" value="1"/>
</dbReference>